<evidence type="ECO:0000256" key="3">
    <source>
        <dbReference type="ARBA" id="ARBA00022692"/>
    </source>
</evidence>
<keyword evidence="3 6" id="KW-0812">Transmembrane</keyword>
<keyword evidence="4 6" id="KW-1133">Transmembrane helix</keyword>
<evidence type="ECO:0000256" key="4">
    <source>
        <dbReference type="ARBA" id="ARBA00022989"/>
    </source>
</evidence>
<dbReference type="Proteomes" id="UP000199006">
    <property type="component" value="Unassembled WGS sequence"/>
</dbReference>
<dbReference type="PANTHER" id="PTHR35791">
    <property type="entry name" value="UPF0754 MEMBRANE PROTEIN YHEB"/>
    <property type="match status" value="1"/>
</dbReference>
<reference evidence="7 8" key="1">
    <citation type="submission" date="2016-10" db="EMBL/GenBank/DDBJ databases">
        <authorList>
            <person name="de Groot N.N."/>
        </authorList>
    </citation>
    <scope>NUCLEOTIDE SEQUENCE [LARGE SCALE GENOMIC DNA]</scope>
    <source>
        <strain evidence="7 8">ATCC 51327</strain>
    </source>
</reference>
<evidence type="ECO:0000256" key="6">
    <source>
        <dbReference type="SAM" id="Phobius"/>
    </source>
</evidence>
<protein>
    <submittedName>
        <fullName evidence="7">Uncharacterized membrane protein YheB, UPF0754 family</fullName>
    </submittedName>
</protein>
<proteinExistence type="inferred from homology"/>
<accession>A0A1I4IUR6</accession>
<gene>
    <name evidence="7" type="ORF">SAMN02983006_01516</name>
</gene>
<dbReference type="InterPro" id="IPR007383">
    <property type="entry name" value="DUF445"/>
</dbReference>
<organism evidence="7 8">
    <name type="scientific">Halanaerobium salsuginis</name>
    <dbReference type="NCBI Taxonomy" id="29563"/>
    <lineage>
        <taxon>Bacteria</taxon>
        <taxon>Bacillati</taxon>
        <taxon>Bacillota</taxon>
        <taxon>Clostridia</taxon>
        <taxon>Halanaerobiales</taxon>
        <taxon>Halanaerobiaceae</taxon>
        <taxon>Halanaerobium</taxon>
    </lineage>
</organism>
<dbReference type="AlphaFoldDB" id="A0A1I4IUR6"/>
<dbReference type="Pfam" id="PF04286">
    <property type="entry name" value="DUF445"/>
    <property type="match status" value="2"/>
</dbReference>
<dbReference type="PANTHER" id="PTHR35791:SF1">
    <property type="entry name" value="UPF0754 MEMBRANE PROTEIN YHEB"/>
    <property type="match status" value="1"/>
</dbReference>
<keyword evidence="8" id="KW-1185">Reference proteome</keyword>
<keyword evidence="5 6" id="KW-0472">Membrane</keyword>
<evidence type="ECO:0000256" key="2">
    <source>
        <dbReference type="ARBA" id="ARBA00008053"/>
    </source>
</evidence>
<evidence type="ECO:0000313" key="8">
    <source>
        <dbReference type="Proteomes" id="UP000199006"/>
    </source>
</evidence>
<sequence>MVLDLEAILAAASTGAITGYLTNNLALKMIFKQYGPFGGVVIKTKKEFITAISELVERELINHHSLEAEFSRPEFKASFARMIADFYEKDLYEQTKNLNIADLPGWQKNYQHLSNFFLKSGFDLAAGLGEFLARNYQLEYLLAKEKINKLVSDLYTILVAEFSTVENLAILETAIYDDLKAERLTDLITDEQKDKLFNLITDSAAYFVNNYYNSAVEVKKITREKLLNFLGMEKFIDSLLKETSGLALTDLLAEDQLNDHQKKAGLETVIHQILLNLKLELKNSEFKLADFIDSEVEQEILKLSKVLINDLAEAAYSFVARSESDLNELIFKAVEAEIAASNGLKAMSRSAIYNKYQENIADYGTPISYLKSYLKKSLPQSSEKLSQQLLQVLKQLKIKDLLDLLNLEEIAAQLVNSGLNFYQLNKQQTLESLLSLNSKNKFAASKKQLPDLILKVVEQLFSSQTSIKLLLNYVLDLELGDLISAKNPLFGAEMPAKLADFLKKEEKVPELLTQYLLENGLVILANQLTKVSNAEDALLKEKAAAKIRKSKAKAAQLSLTEIYRLQPDKKQAVADLTEKILNFFYNNMSGIIDGKVAGAASANLNKLSDQEVEQAIADFMGKELKPITYLGALLGAGAGLIFTMSGAESFILNSGSAWSDYLATAFLYGGVGWLTNVLAIWMIFNPHQKQELAGVRVPFTPGVVAKNKARFANSMGKFVEQELLKADSAAELIAQHETQLKNKIFNYLSSNDYQFIFAAAKNKKDEAAQKLAALAVDYLANLKTDVISDKLNYLTAEIGNYLANELSELDYQKQLLNYLKQLPSDQSESESAAFLGDLTNFNFDQFAKLIAGQHKLEFSSSQLKNILSSKKFYPFLAYLMPVLAEKKFTFDLQLWLSKHFKAKQSDYYQKLIELILNQNQEAKLAKLINLKKDELLEQEKAKSGGLLKNTLVAGALYMADLDQFIENVTGRVFKELRENYLPEKNAELQDLLVNTVVNLAKHDLNYLKKFELNKSLALFFKNPEAFKLMREVIYLSEEQFDWVMDNLLPESEQVLLKLQIELNPAELDYFIEQHFDLPEKLKLLISFQQLFKLADWKKPLTKLLQQEKFTETELRLRKIIGNLELQERLSDLNLIDSPIFTDSAANLADILAAGPGQKFLEQQIAEQINNLADYLSNNFNRQSLDYLFNLVIEAGLISLKNNSADLLAALELENLTAAEVNKMNPAEIEQLFNSFAGQYFSQLKQYGWSGGIFGIIQLVLRTMF</sequence>
<dbReference type="RefSeq" id="WP_089861617.1">
    <property type="nucleotide sequence ID" value="NZ_FOTI01000019.1"/>
</dbReference>
<evidence type="ECO:0000256" key="5">
    <source>
        <dbReference type="ARBA" id="ARBA00023136"/>
    </source>
</evidence>
<evidence type="ECO:0000313" key="7">
    <source>
        <dbReference type="EMBL" id="SFL58054.1"/>
    </source>
</evidence>
<dbReference type="OrthoDB" id="9787430at2"/>
<evidence type="ECO:0000256" key="1">
    <source>
        <dbReference type="ARBA" id="ARBA00004308"/>
    </source>
</evidence>
<dbReference type="EMBL" id="FOTI01000019">
    <property type="protein sequence ID" value="SFL58054.1"/>
    <property type="molecule type" value="Genomic_DNA"/>
</dbReference>
<dbReference type="STRING" id="29563.SAMN02983006_01516"/>
<name>A0A1I4IUR6_9FIRM</name>
<dbReference type="GO" id="GO:0012505">
    <property type="term" value="C:endomembrane system"/>
    <property type="evidence" value="ECO:0007669"/>
    <property type="project" value="UniProtKB-SubCell"/>
</dbReference>
<comment type="similarity">
    <text evidence="2">Belongs to the UPF0754 family.</text>
</comment>
<feature type="transmembrane region" description="Helical" evidence="6">
    <location>
        <begin position="629"/>
        <end position="653"/>
    </location>
</feature>
<comment type="subcellular location">
    <subcellularLocation>
        <location evidence="1">Endomembrane system</location>
    </subcellularLocation>
</comment>
<feature type="transmembrane region" description="Helical" evidence="6">
    <location>
        <begin position="665"/>
        <end position="684"/>
    </location>
</feature>